<accession>A0ABR3L465</accession>
<feature type="transmembrane region" description="Helical" evidence="1">
    <location>
        <begin position="26"/>
        <end position="46"/>
    </location>
</feature>
<gene>
    <name evidence="2" type="ORF">QQF64_023075</name>
</gene>
<dbReference type="Proteomes" id="UP001558613">
    <property type="component" value="Unassembled WGS sequence"/>
</dbReference>
<reference evidence="2 3" key="1">
    <citation type="submission" date="2023-09" db="EMBL/GenBank/DDBJ databases">
        <authorList>
            <person name="Wang M."/>
        </authorList>
    </citation>
    <scope>NUCLEOTIDE SEQUENCE [LARGE SCALE GENOMIC DNA]</scope>
    <source>
        <strain evidence="2">GT-2023</strain>
        <tissue evidence="2">Liver</tissue>
    </source>
</reference>
<protein>
    <submittedName>
        <fullName evidence="2">Uncharacterized protein</fullName>
    </submittedName>
</protein>
<keyword evidence="1" id="KW-0472">Membrane</keyword>
<evidence type="ECO:0000256" key="1">
    <source>
        <dbReference type="SAM" id="Phobius"/>
    </source>
</evidence>
<comment type="caution">
    <text evidence="2">The sequence shown here is derived from an EMBL/GenBank/DDBJ whole genome shotgun (WGS) entry which is preliminary data.</text>
</comment>
<evidence type="ECO:0000313" key="3">
    <source>
        <dbReference type="Proteomes" id="UP001558613"/>
    </source>
</evidence>
<keyword evidence="1" id="KW-1133">Transmembrane helix</keyword>
<name>A0ABR3L465_9TELE</name>
<keyword evidence="3" id="KW-1185">Reference proteome</keyword>
<proteinExistence type="predicted"/>
<dbReference type="EMBL" id="JAYMGO010000025">
    <property type="protein sequence ID" value="KAL1247699.1"/>
    <property type="molecule type" value="Genomic_DNA"/>
</dbReference>
<evidence type="ECO:0000313" key="2">
    <source>
        <dbReference type="EMBL" id="KAL1247699.1"/>
    </source>
</evidence>
<sequence>METDKPSLQLSHSYSPSFFQTPFQSMSFHGFLSFFLSAFPPVSLSLRLALDQCLRVPVVTTNLSWTQTGSANTPLQLSLSLCRPKQANTSFAQYLSSMTNSIMAEQCVRRE</sequence>
<keyword evidence="1" id="KW-0812">Transmembrane</keyword>
<organism evidence="2 3">
    <name type="scientific">Cirrhinus molitorella</name>
    <name type="common">mud carp</name>
    <dbReference type="NCBI Taxonomy" id="172907"/>
    <lineage>
        <taxon>Eukaryota</taxon>
        <taxon>Metazoa</taxon>
        <taxon>Chordata</taxon>
        <taxon>Craniata</taxon>
        <taxon>Vertebrata</taxon>
        <taxon>Euteleostomi</taxon>
        <taxon>Actinopterygii</taxon>
        <taxon>Neopterygii</taxon>
        <taxon>Teleostei</taxon>
        <taxon>Ostariophysi</taxon>
        <taxon>Cypriniformes</taxon>
        <taxon>Cyprinidae</taxon>
        <taxon>Labeoninae</taxon>
        <taxon>Labeonini</taxon>
        <taxon>Cirrhinus</taxon>
    </lineage>
</organism>